<dbReference type="PROSITE" id="PS01124">
    <property type="entry name" value="HTH_ARAC_FAMILY_2"/>
    <property type="match status" value="1"/>
</dbReference>
<dbReference type="SUPFAM" id="SSF46689">
    <property type="entry name" value="Homeodomain-like"/>
    <property type="match status" value="2"/>
</dbReference>
<dbReference type="EMBL" id="AP023368">
    <property type="protein sequence ID" value="BCJ97059.1"/>
    <property type="molecule type" value="Genomic_DNA"/>
</dbReference>
<reference evidence="5 6" key="2">
    <citation type="submission" date="2020-08" db="EMBL/GenBank/DDBJ databases">
        <authorList>
            <person name="Ueki A."/>
            <person name="Tonouchi A."/>
        </authorList>
    </citation>
    <scope>NUCLEOTIDE SEQUENCE [LARGE SCALE GENOMIC DNA]</scope>
    <source>
        <strain evidence="5 6">CTTW</strain>
    </source>
</reference>
<gene>
    <name evidence="5" type="ORF">bsdcttw_01000</name>
</gene>
<organism evidence="5 6">
    <name type="scientific">Anaerocolumna chitinilytica</name>
    <dbReference type="NCBI Taxonomy" id="1727145"/>
    <lineage>
        <taxon>Bacteria</taxon>
        <taxon>Bacillati</taxon>
        <taxon>Bacillota</taxon>
        <taxon>Clostridia</taxon>
        <taxon>Lachnospirales</taxon>
        <taxon>Lachnospiraceae</taxon>
        <taxon>Anaerocolumna</taxon>
    </lineage>
</organism>
<keyword evidence="6" id="KW-1185">Reference proteome</keyword>
<keyword evidence="2" id="KW-0238">DNA-binding</keyword>
<dbReference type="InterPro" id="IPR009057">
    <property type="entry name" value="Homeodomain-like_sf"/>
</dbReference>
<dbReference type="Gene3D" id="2.60.120.10">
    <property type="entry name" value="Jelly Rolls"/>
    <property type="match status" value="1"/>
</dbReference>
<proteinExistence type="predicted"/>
<dbReference type="InterPro" id="IPR018060">
    <property type="entry name" value="HTH_AraC"/>
</dbReference>
<dbReference type="AlphaFoldDB" id="A0A7I8DF24"/>
<keyword evidence="3" id="KW-0804">Transcription</keyword>
<feature type="domain" description="HTH araC/xylS-type" evidence="4">
    <location>
        <begin position="174"/>
        <end position="272"/>
    </location>
</feature>
<dbReference type="Pfam" id="PF12833">
    <property type="entry name" value="HTH_18"/>
    <property type="match status" value="1"/>
</dbReference>
<dbReference type="InterPro" id="IPR037923">
    <property type="entry name" value="HTH-like"/>
</dbReference>
<evidence type="ECO:0000256" key="3">
    <source>
        <dbReference type="ARBA" id="ARBA00023163"/>
    </source>
</evidence>
<dbReference type="PANTHER" id="PTHR43280:SF2">
    <property type="entry name" value="HTH-TYPE TRANSCRIPTIONAL REGULATOR EXSA"/>
    <property type="match status" value="1"/>
</dbReference>
<dbReference type="RefSeq" id="WP_185257526.1">
    <property type="nucleotide sequence ID" value="NZ_AP023368.1"/>
</dbReference>
<dbReference type="Proteomes" id="UP000515703">
    <property type="component" value="Chromosome"/>
</dbReference>
<evidence type="ECO:0000313" key="5">
    <source>
        <dbReference type="EMBL" id="BCJ97059.1"/>
    </source>
</evidence>
<dbReference type="GO" id="GO:0003700">
    <property type="term" value="F:DNA-binding transcription factor activity"/>
    <property type="evidence" value="ECO:0007669"/>
    <property type="project" value="InterPro"/>
</dbReference>
<dbReference type="SMART" id="SM00342">
    <property type="entry name" value="HTH_ARAC"/>
    <property type="match status" value="1"/>
</dbReference>
<dbReference type="SUPFAM" id="SSF51215">
    <property type="entry name" value="Regulatory protein AraC"/>
    <property type="match status" value="1"/>
</dbReference>
<keyword evidence="1" id="KW-0805">Transcription regulation</keyword>
<reference evidence="5 6" key="1">
    <citation type="submission" date="2020-08" db="EMBL/GenBank/DDBJ databases">
        <title>Draft genome sequencing of an Anaerocolumna strain isolated from anoxic soil subjected to BSD treatment.</title>
        <authorList>
            <person name="Uek A."/>
            <person name="Tonouchi A."/>
        </authorList>
    </citation>
    <scope>NUCLEOTIDE SEQUENCE [LARGE SCALE GENOMIC DNA]</scope>
    <source>
        <strain evidence="5 6">CTTW</strain>
    </source>
</reference>
<dbReference type="PANTHER" id="PTHR43280">
    <property type="entry name" value="ARAC-FAMILY TRANSCRIPTIONAL REGULATOR"/>
    <property type="match status" value="1"/>
</dbReference>
<name>A0A7I8DF24_9FIRM</name>
<dbReference type="KEGG" id="acht:bsdcttw_01000"/>
<accession>A0A7I8DF24</accession>
<evidence type="ECO:0000313" key="6">
    <source>
        <dbReference type="Proteomes" id="UP000515703"/>
    </source>
</evidence>
<protein>
    <recommendedName>
        <fullName evidence="4">HTH araC/xylS-type domain-containing protein</fullName>
    </recommendedName>
</protein>
<evidence type="ECO:0000256" key="1">
    <source>
        <dbReference type="ARBA" id="ARBA00023015"/>
    </source>
</evidence>
<evidence type="ECO:0000259" key="4">
    <source>
        <dbReference type="PROSITE" id="PS01124"/>
    </source>
</evidence>
<dbReference type="GO" id="GO:0043565">
    <property type="term" value="F:sequence-specific DNA binding"/>
    <property type="evidence" value="ECO:0007669"/>
    <property type="project" value="InterPro"/>
</dbReference>
<evidence type="ECO:0000256" key="2">
    <source>
        <dbReference type="ARBA" id="ARBA00023125"/>
    </source>
</evidence>
<dbReference type="Gene3D" id="1.10.10.60">
    <property type="entry name" value="Homeodomain-like"/>
    <property type="match status" value="2"/>
</dbReference>
<sequence length="272" mass="31715">MATLYEAMNDNFDLLPVKIYKHDLNGKHIWTPLHWHRSIEILVTLEGRHYFNVESCDFLFTEDDWLFVNSSELHSSRYININDHLRGISIIISLPFIETWLGKGLFFYNPHNAEVTEQVKQIASYIYDSDTSSPYYGITLMQKTYELLMIIGNHCIQKDKVYSIPLYKEQGKASEFLEYIEQNYKEELSLKQIAAHFKYSPSYFSRFFKEIVGVGYNSYLNFVRVNHAADQLLKTHSTLTICALNNGFPNTKSFITSFKKLYGCTPGKFINS</sequence>
<dbReference type="InterPro" id="IPR014710">
    <property type="entry name" value="RmlC-like_jellyroll"/>
</dbReference>